<name>A0A0C9X319_9AGAR</name>
<keyword evidence="3" id="KW-1185">Reference proteome</keyword>
<proteinExistence type="predicted"/>
<organism evidence="2 3">
    <name type="scientific">Laccaria amethystina LaAM-08-1</name>
    <dbReference type="NCBI Taxonomy" id="1095629"/>
    <lineage>
        <taxon>Eukaryota</taxon>
        <taxon>Fungi</taxon>
        <taxon>Dikarya</taxon>
        <taxon>Basidiomycota</taxon>
        <taxon>Agaricomycotina</taxon>
        <taxon>Agaricomycetes</taxon>
        <taxon>Agaricomycetidae</taxon>
        <taxon>Agaricales</taxon>
        <taxon>Agaricineae</taxon>
        <taxon>Hydnangiaceae</taxon>
        <taxon>Laccaria</taxon>
    </lineage>
</organism>
<dbReference type="AlphaFoldDB" id="A0A0C9X319"/>
<gene>
    <name evidence="2" type="ORF">K443DRAFT_114199</name>
</gene>
<accession>A0A0C9X319</accession>
<evidence type="ECO:0000313" key="2">
    <source>
        <dbReference type="EMBL" id="KIJ92041.1"/>
    </source>
</evidence>
<reference evidence="3" key="2">
    <citation type="submission" date="2015-01" db="EMBL/GenBank/DDBJ databases">
        <title>Evolutionary Origins and Diversification of the Mycorrhizal Mutualists.</title>
        <authorList>
            <consortium name="DOE Joint Genome Institute"/>
            <consortium name="Mycorrhizal Genomics Consortium"/>
            <person name="Kohler A."/>
            <person name="Kuo A."/>
            <person name="Nagy L.G."/>
            <person name="Floudas D."/>
            <person name="Copeland A."/>
            <person name="Barry K.W."/>
            <person name="Cichocki N."/>
            <person name="Veneault-Fourrey C."/>
            <person name="LaButti K."/>
            <person name="Lindquist E.A."/>
            <person name="Lipzen A."/>
            <person name="Lundell T."/>
            <person name="Morin E."/>
            <person name="Murat C."/>
            <person name="Riley R."/>
            <person name="Ohm R."/>
            <person name="Sun H."/>
            <person name="Tunlid A."/>
            <person name="Henrissat B."/>
            <person name="Grigoriev I.V."/>
            <person name="Hibbett D.S."/>
            <person name="Martin F."/>
        </authorList>
    </citation>
    <scope>NUCLEOTIDE SEQUENCE [LARGE SCALE GENOMIC DNA]</scope>
    <source>
        <strain evidence="3">LaAM-08-1</strain>
    </source>
</reference>
<evidence type="ECO:0000313" key="3">
    <source>
        <dbReference type="Proteomes" id="UP000054477"/>
    </source>
</evidence>
<dbReference type="EMBL" id="KN838944">
    <property type="protein sequence ID" value="KIJ92041.1"/>
    <property type="molecule type" value="Genomic_DNA"/>
</dbReference>
<evidence type="ECO:0000256" key="1">
    <source>
        <dbReference type="SAM" id="SignalP"/>
    </source>
</evidence>
<keyword evidence="1" id="KW-0732">Signal</keyword>
<protein>
    <submittedName>
        <fullName evidence="2">Uncharacterized protein</fullName>
    </submittedName>
</protein>
<feature type="signal peptide" evidence="1">
    <location>
        <begin position="1"/>
        <end position="23"/>
    </location>
</feature>
<feature type="chain" id="PRO_5002222635" evidence="1">
    <location>
        <begin position="24"/>
        <end position="358"/>
    </location>
</feature>
<dbReference type="Proteomes" id="UP000054477">
    <property type="component" value="Unassembled WGS sequence"/>
</dbReference>
<sequence length="358" mass="40955">MGHTLIYLFLCVCLIVGILPAASSPTYQLGEGFTVFATWGKGDRKYKLDLEVYHREVKPIFLARFRQAFNAGTFNRLWGTNPDFEIDKNGIVFPNAVHGQDMCTRVCSFSILRDVVLDHQGRLELDGFEDGEVSVFEEWGKGIYKINIVLYHKKVKPKFLAAFKNEYGAKKFTDMCGKNPNFDIDTKGWVWPNAVKGKSCSKQDYILELGDTIVLECQKNPNCLQRSGDVSIFETWGTGKYKLDMDVYHRTVKPIFLTRFRGEYGTKKFNDMHVCGTNPDFETDKNGWVWPNSIKGKNCSKKDYILDLGDVIQAHQVQADDGEEINDSLVSHLGEFIKVYKLQESAIFSPHKQRDFYV</sequence>
<reference evidence="2 3" key="1">
    <citation type="submission" date="2014-04" db="EMBL/GenBank/DDBJ databases">
        <authorList>
            <consortium name="DOE Joint Genome Institute"/>
            <person name="Kuo A."/>
            <person name="Kohler A."/>
            <person name="Nagy L.G."/>
            <person name="Floudas D."/>
            <person name="Copeland A."/>
            <person name="Barry K.W."/>
            <person name="Cichocki N."/>
            <person name="Veneault-Fourrey C."/>
            <person name="LaButti K."/>
            <person name="Lindquist E.A."/>
            <person name="Lipzen A."/>
            <person name="Lundell T."/>
            <person name="Morin E."/>
            <person name="Murat C."/>
            <person name="Sun H."/>
            <person name="Tunlid A."/>
            <person name="Henrissat B."/>
            <person name="Grigoriev I.V."/>
            <person name="Hibbett D.S."/>
            <person name="Martin F."/>
            <person name="Nordberg H.P."/>
            <person name="Cantor M.N."/>
            <person name="Hua S.X."/>
        </authorList>
    </citation>
    <scope>NUCLEOTIDE SEQUENCE [LARGE SCALE GENOMIC DNA]</scope>
    <source>
        <strain evidence="2 3">LaAM-08-1</strain>
    </source>
</reference>
<dbReference type="OrthoDB" id="3032154at2759"/>
<dbReference type="HOGENOM" id="CLU_062862_0_0_1"/>